<dbReference type="GO" id="GO:0004315">
    <property type="term" value="F:3-oxoacyl-[acyl-carrier-protein] synthase activity"/>
    <property type="evidence" value="ECO:0007669"/>
    <property type="project" value="InterPro"/>
</dbReference>
<dbReference type="AlphaFoldDB" id="A0A0D7CTE9"/>
<dbReference type="EMBL" id="JRKI01000003">
    <property type="protein sequence ID" value="KIZ19534.1"/>
    <property type="molecule type" value="Genomic_DNA"/>
</dbReference>
<protein>
    <recommendedName>
        <fullName evidence="8">3-oxoacyl-ACP synthase</fullName>
    </recommendedName>
</protein>
<keyword evidence="2" id="KW-0808">Transferase</keyword>
<dbReference type="InterPro" id="IPR016039">
    <property type="entry name" value="Thiolase-like"/>
</dbReference>
<name>A0A0D7CTE9_9ACTN</name>
<keyword evidence="1" id="KW-0963">Cytoplasm</keyword>
<dbReference type="Pfam" id="PF08541">
    <property type="entry name" value="ACP_syn_III_C"/>
    <property type="match status" value="1"/>
</dbReference>
<dbReference type="NCBIfam" id="NF006829">
    <property type="entry name" value="PRK09352.1"/>
    <property type="match status" value="1"/>
</dbReference>
<dbReference type="Pfam" id="PF08545">
    <property type="entry name" value="ACP_syn_III"/>
    <property type="match status" value="1"/>
</dbReference>
<accession>A0A0D7CTE9</accession>
<proteinExistence type="predicted"/>
<dbReference type="InterPro" id="IPR013751">
    <property type="entry name" value="ACP_syn_III_N"/>
</dbReference>
<evidence type="ECO:0000259" key="5">
    <source>
        <dbReference type="Pfam" id="PF08545"/>
    </source>
</evidence>
<organism evidence="6 7">
    <name type="scientific">Streptomyces natalensis ATCC 27448</name>
    <dbReference type="NCBI Taxonomy" id="1240678"/>
    <lineage>
        <taxon>Bacteria</taxon>
        <taxon>Bacillati</taxon>
        <taxon>Actinomycetota</taxon>
        <taxon>Actinomycetes</taxon>
        <taxon>Kitasatosporales</taxon>
        <taxon>Streptomycetaceae</taxon>
        <taxon>Streptomyces</taxon>
    </lineage>
</organism>
<keyword evidence="3" id="KW-0012">Acyltransferase</keyword>
<reference evidence="6 7" key="1">
    <citation type="submission" date="2014-09" db="EMBL/GenBank/DDBJ databases">
        <title>Draft genome sequence of Streptomyces natalensis ATCC 27448, producer of the antifungal pimaricin.</title>
        <authorList>
            <person name="Mendes M.V."/>
            <person name="Beites T."/>
            <person name="Pires S."/>
            <person name="Santos C.L."/>
            <person name="Moradas-Ferreira P."/>
        </authorList>
    </citation>
    <scope>NUCLEOTIDE SEQUENCE [LARGE SCALE GENOMIC DNA]</scope>
    <source>
        <strain evidence="6 7">ATCC 27448</strain>
    </source>
</reference>
<evidence type="ECO:0008006" key="8">
    <source>
        <dbReference type="Google" id="ProtNLM"/>
    </source>
</evidence>
<evidence type="ECO:0000313" key="7">
    <source>
        <dbReference type="Proteomes" id="UP000032458"/>
    </source>
</evidence>
<comment type="caution">
    <text evidence="6">The sequence shown here is derived from an EMBL/GenBank/DDBJ whole genome shotgun (WGS) entry which is preliminary data.</text>
</comment>
<feature type="domain" description="Beta-ketoacyl-[acyl-carrier-protein] synthase III C-terminal" evidence="4">
    <location>
        <begin position="237"/>
        <end position="325"/>
    </location>
</feature>
<evidence type="ECO:0000313" key="6">
    <source>
        <dbReference type="EMBL" id="KIZ19534.1"/>
    </source>
</evidence>
<evidence type="ECO:0000256" key="1">
    <source>
        <dbReference type="ARBA" id="ARBA00022490"/>
    </source>
</evidence>
<dbReference type="GO" id="GO:0006633">
    <property type="term" value="P:fatty acid biosynthetic process"/>
    <property type="evidence" value="ECO:0007669"/>
    <property type="project" value="InterPro"/>
</dbReference>
<evidence type="ECO:0000256" key="3">
    <source>
        <dbReference type="ARBA" id="ARBA00023315"/>
    </source>
</evidence>
<dbReference type="CDD" id="cd00830">
    <property type="entry name" value="KAS_III"/>
    <property type="match status" value="1"/>
</dbReference>
<dbReference type="InterPro" id="IPR013747">
    <property type="entry name" value="ACP_syn_III_C"/>
</dbReference>
<dbReference type="PANTHER" id="PTHR34069">
    <property type="entry name" value="3-OXOACYL-[ACYL-CARRIER-PROTEIN] SYNTHASE 3"/>
    <property type="match status" value="1"/>
</dbReference>
<dbReference type="PATRIC" id="fig|1240678.4.peg.681"/>
<feature type="domain" description="Beta-ketoacyl-[acyl-carrier-protein] synthase III N-terminal" evidence="5">
    <location>
        <begin position="111"/>
        <end position="184"/>
    </location>
</feature>
<dbReference type="Proteomes" id="UP000032458">
    <property type="component" value="Unassembled WGS sequence"/>
</dbReference>
<gene>
    <name evidence="6" type="ORF">SNA_03235</name>
</gene>
<dbReference type="PANTHER" id="PTHR34069:SF3">
    <property type="entry name" value="ACYL-COA:ACYL-COA ALKYLTRANSFERASE"/>
    <property type="match status" value="1"/>
</dbReference>
<dbReference type="GO" id="GO:0044550">
    <property type="term" value="P:secondary metabolite biosynthetic process"/>
    <property type="evidence" value="ECO:0007669"/>
    <property type="project" value="TreeGrafter"/>
</dbReference>
<evidence type="ECO:0000259" key="4">
    <source>
        <dbReference type="Pfam" id="PF08541"/>
    </source>
</evidence>
<dbReference type="Gene3D" id="3.40.47.10">
    <property type="match status" value="1"/>
</dbReference>
<evidence type="ECO:0000256" key="2">
    <source>
        <dbReference type="ARBA" id="ARBA00022679"/>
    </source>
</evidence>
<keyword evidence="7" id="KW-1185">Reference proteome</keyword>
<dbReference type="SUPFAM" id="SSF53901">
    <property type="entry name" value="Thiolase-like"/>
    <property type="match status" value="1"/>
</dbReference>
<sequence>MTPVHPRSVSLALPDRVVTNAELCEGLDTTPEWIEEKTGIRERRFLGDNDNVTDLAIESAGKALALAGIEARDVDVLVVASTTPDWLMPSLGVIIADRLGIASPRIVDITQHACASSVYAIYTASCLLQEPGLENALVVCAEGISRVTGPDDRTTRIFFGDAAAAAVFSKTEPSAGLLSYDLGNTFSDAVHMASPSQLCHERAVIGRELHSHYLQMDGRVVLREAPTRLPKSIAETLAAAGAEVPDISGFALHQASAMMVRLIARTVGADLDRVAVTADTLGNTGAASPLTALHKLALDGRARQGDLIVLGAIGAGFLWGSMCFKLPYDISVE</sequence>